<evidence type="ECO:0000313" key="2">
    <source>
        <dbReference type="Proteomes" id="UP000633205"/>
    </source>
</evidence>
<gene>
    <name evidence="1" type="ORF">GCM10010915_12060</name>
</gene>
<keyword evidence="2" id="KW-1185">Reference proteome</keyword>
<reference evidence="1" key="2">
    <citation type="submission" date="2020-09" db="EMBL/GenBank/DDBJ databases">
        <authorList>
            <person name="Sun Q."/>
            <person name="Zhou Y."/>
        </authorList>
    </citation>
    <scope>NUCLEOTIDE SEQUENCE</scope>
    <source>
        <strain evidence="1">CGMCC 1.15152</strain>
    </source>
</reference>
<name>A0A917DG83_9MICO</name>
<protein>
    <submittedName>
        <fullName evidence="1">Uncharacterized protein</fullName>
    </submittedName>
</protein>
<dbReference type="AlphaFoldDB" id="A0A917DG83"/>
<organism evidence="1 2">
    <name type="scientific">Microbacterium faecale</name>
    <dbReference type="NCBI Taxonomy" id="1804630"/>
    <lineage>
        <taxon>Bacteria</taxon>
        <taxon>Bacillati</taxon>
        <taxon>Actinomycetota</taxon>
        <taxon>Actinomycetes</taxon>
        <taxon>Micrococcales</taxon>
        <taxon>Microbacteriaceae</taxon>
        <taxon>Microbacterium</taxon>
    </lineage>
</organism>
<dbReference type="RefSeq" id="WP_188711377.1">
    <property type="nucleotide sequence ID" value="NZ_BMHO01000001.1"/>
</dbReference>
<reference evidence="1" key="1">
    <citation type="journal article" date="2014" name="Int. J. Syst. Evol. Microbiol.">
        <title>Complete genome sequence of Corynebacterium casei LMG S-19264T (=DSM 44701T), isolated from a smear-ripened cheese.</title>
        <authorList>
            <consortium name="US DOE Joint Genome Institute (JGI-PGF)"/>
            <person name="Walter F."/>
            <person name="Albersmeier A."/>
            <person name="Kalinowski J."/>
            <person name="Ruckert C."/>
        </authorList>
    </citation>
    <scope>NUCLEOTIDE SEQUENCE</scope>
    <source>
        <strain evidence="1">CGMCC 1.15152</strain>
    </source>
</reference>
<proteinExistence type="predicted"/>
<evidence type="ECO:0000313" key="1">
    <source>
        <dbReference type="EMBL" id="GGD33266.1"/>
    </source>
</evidence>
<comment type="caution">
    <text evidence="1">The sequence shown here is derived from an EMBL/GenBank/DDBJ whole genome shotgun (WGS) entry which is preliminary data.</text>
</comment>
<accession>A0A917DG83</accession>
<dbReference type="EMBL" id="BMHO01000001">
    <property type="protein sequence ID" value="GGD33266.1"/>
    <property type="molecule type" value="Genomic_DNA"/>
</dbReference>
<sequence length="108" mass="12112">MNTEQLTALLARIQVLDNRQVDELTIQAWSPLMESVDYQAAVRAVNRHSVESTEYLKPAHIVRLVRDEQRAVTGGTMSPRREDCQAAGGEHRWLGGTGTCMFCEVRAL</sequence>
<dbReference type="Proteomes" id="UP000633205">
    <property type="component" value="Unassembled WGS sequence"/>
</dbReference>